<dbReference type="EMBL" id="MTHB01000012">
    <property type="protein sequence ID" value="OXC80546.1"/>
    <property type="molecule type" value="Genomic_DNA"/>
</dbReference>
<accession>A0A226XAM9</accession>
<evidence type="ECO:0000313" key="2">
    <source>
        <dbReference type="Proteomes" id="UP000214720"/>
    </source>
</evidence>
<organism evidence="1 2">
    <name type="scientific">Caballeronia sordidicola</name>
    <name type="common">Burkholderia sordidicola</name>
    <dbReference type="NCBI Taxonomy" id="196367"/>
    <lineage>
        <taxon>Bacteria</taxon>
        <taxon>Pseudomonadati</taxon>
        <taxon>Pseudomonadota</taxon>
        <taxon>Betaproteobacteria</taxon>
        <taxon>Burkholderiales</taxon>
        <taxon>Burkholderiaceae</taxon>
        <taxon>Caballeronia</taxon>
    </lineage>
</organism>
<protein>
    <submittedName>
        <fullName evidence="1">Uncharacterized protein</fullName>
    </submittedName>
</protein>
<gene>
    <name evidence="1" type="ORF">BSU04_00975</name>
</gene>
<sequence length="43" mass="4422">MGIAPNCVLRERIGGCVAGAGNPLKANIGELCDQTARLRRVGA</sequence>
<comment type="caution">
    <text evidence="1">The sequence shown here is derived from an EMBL/GenBank/DDBJ whole genome shotgun (WGS) entry which is preliminary data.</text>
</comment>
<reference evidence="2" key="1">
    <citation type="submission" date="2017-01" db="EMBL/GenBank/DDBJ databases">
        <title>Genome Analysis of Deinococcus marmoris KOPRI26562.</title>
        <authorList>
            <person name="Kim J.H."/>
            <person name="Oh H.-M."/>
        </authorList>
    </citation>
    <scope>NUCLEOTIDE SEQUENCE [LARGE SCALE GENOMIC DNA]</scope>
    <source>
        <strain evidence="2">PAMC 26633</strain>
    </source>
</reference>
<dbReference type="AlphaFoldDB" id="A0A226XAM9"/>
<proteinExistence type="predicted"/>
<name>A0A226XAM9_CABSO</name>
<evidence type="ECO:0000313" key="1">
    <source>
        <dbReference type="EMBL" id="OXC80546.1"/>
    </source>
</evidence>
<dbReference type="Proteomes" id="UP000214720">
    <property type="component" value="Unassembled WGS sequence"/>
</dbReference>